<organism evidence="1 2">
    <name type="scientific">Dolichospermum flos-aquae LEGE 04289</name>
    <dbReference type="NCBI Taxonomy" id="1828708"/>
    <lineage>
        <taxon>Bacteria</taxon>
        <taxon>Bacillati</taxon>
        <taxon>Cyanobacteriota</taxon>
        <taxon>Cyanophyceae</taxon>
        <taxon>Nostocales</taxon>
        <taxon>Aphanizomenonaceae</taxon>
        <taxon>Dolichospermum</taxon>
    </lineage>
</organism>
<protein>
    <submittedName>
        <fullName evidence="1">Uncharacterized protein</fullName>
    </submittedName>
</protein>
<sequence length="56" mass="6101">MIEAKAKYEAMGLNGEAFKKAIAKVGIGVERQQPLHNLSGFTSHIPHPNCHTSTKI</sequence>
<evidence type="ECO:0000313" key="1">
    <source>
        <dbReference type="EMBL" id="MBE9218320.1"/>
    </source>
</evidence>
<keyword evidence="2" id="KW-1185">Reference proteome</keyword>
<proteinExistence type="predicted"/>
<gene>
    <name evidence="1" type="ORF">IQ222_05855</name>
</gene>
<evidence type="ECO:0000313" key="2">
    <source>
        <dbReference type="Proteomes" id="UP000597867"/>
    </source>
</evidence>
<name>A0ACC5Q3G0_DOLFA</name>
<dbReference type="EMBL" id="JADEWF010000013">
    <property type="protein sequence ID" value="MBE9218320.1"/>
    <property type="molecule type" value="Genomic_DNA"/>
</dbReference>
<comment type="caution">
    <text evidence="1">The sequence shown here is derived from an EMBL/GenBank/DDBJ whole genome shotgun (WGS) entry which is preliminary data.</text>
</comment>
<reference evidence="1" key="1">
    <citation type="submission" date="2020-10" db="EMBL/GenBank/DDBJ databases">
        <authorList>
            <person name="Castelo-Branco R."/>
            <person name="Eusebio N."/>
            <person name="Adriana R."/>
            <person name="Vieira A."/>
            <person name="Brugerolle De Fraissinette N."/>
            <person name="Rezende De Castro R."/>
            <person name="Schneider M.P."/>
            <person name="Vasconcelos V."/>
            <person name="Leao P.N."/>
        </authorList>
    </citation>
    <scope>NUCLEOTIDE SEQUENCE</scope>
    <source>
        <strain evidence="1">LEGE 04289</strain>
    </source>
</reference>
<accession>A0ACC5Q3G0</accession>
<dbReference type="Proteomes" id="UP000597867">
    <property type="component" value="Unassembled WGS sequence"/>
</dbReference>